<evidence type="ECO:0000313" key="4">
    <source>
        <dbReference type="EMBL" id="GGK39183.1"/>
    </source>
</evidence>
<feature type="compositionally biased region" description="Basic and acidic residues" evidence="1">
    <location>
        <begin position="166"/>
        <end position="178"/>
    </location>
</feature>
<feature type="domain" description="Low molecular weight protein antigen 6 PH" evidence="3">
    <location>
        <begin position="84"/>
        <end position="153"/>
    </location>
</feature>
<evidence type="ECO:0000259" key="3">
    <source>
        <dbReference type="Pfam" id="PF10756"/>
    </source>
</evidence>
<keyword evidence="5" id="KW-1185">Reference proteome</keyword>
<keyword evidence="2" id="KW-0472">Membrane</keyword>
<reference evidence="4" key="1">
    <citation type="journal article" date="2014" name="Int. J. Syst. Evol. Microbiol.">
        <title>Complete genome sequence of Corynebacterium casei LMG S-19264T (=DSM 44701T), isolated from a smear-ripened cheese.</title>
        <authorList>
            <consortium name="US DOE Joint Genome Institute (JGI-PGF)"/>
            <person name="Walter F."/>
            <person name="Albersmeier A."/>
            <person name="Kalinowski J."/>
            <person name="Ruckert C."/>
        </authorList>
    </citation>
    <scope>NUCLEOTIDE SEQUENCE</scope>
    <source>
        <strain evidence="4">CGMCC 4.7278</strain>
    </source>
</reference>
<dbReference type="AlphaFoldDB" id="A0A917Q9W3"/>
<accession>A0A917Q9W3</accession>
<proteinExistence type="predicted"/>
<evidence type="ECO:0000256" key="2">
    <source>
        <dbReference type="SAM" id="Phobius"/>
    </source>
</evidence>
<feature type="region of interest" description="Disordered" evidence="1">
    <location>
        <begin position="158"/>
        <end position="178"/>
    </location>
</feature>
<sequence>MTVPVERIRRRGPAEPASEWELIVRPRKAIRTSVIIAVVILAFFTVGGILLRTGSTGVNFRLADQVAMIMIGVLGAAAVLLFTRPRLRAGAHGVSVRNILGDRDVPWSYVRGVSFADRKAWARLELTDDEYIPVLAIRANDKARAAAALEQLRALGARYAPAEPESTPKPERAPDTEN</sequence>
<keyword evidence="2" id="KW-0812">Transmembrane</keyword>
<name>A0A917Q9W3_9NOCA</name>
<organism evidence="4 5">
    <name type="scientific">Nocardia camponoti</name>
    <dbReference type="NCBI Taxonomy" id="1616106"/>
    <lineage>
        <taxon>Bacteria</taxon>
        <taxon>Bacillati</taxon>
        <taxon>Actinomycetota</taxon>
        <taxon>Actinomycetes</taxon>
        <taxon>Mycobacteriales</taxon>
        <taxon>Nocardiaceae</taxon>
        <taxon>Nocardia</taxon>
    </lineage>
</organism>
<dbReference type="Proteomes" id="UP000612956">
    <property type="component" value="Unassembled WGS sequence"/>
</dbReference>
<keyword evidence="2" id="KW-1133">Transmembrane helix</keyword>
<gene>
    <name evidence="4" type="ORF">GCM10011591_08580</name>
</gene>
<reference evidence="4" key="2">
    <citation type="submission" date="2020-09" db="EMBL/GenBank/DDBJ databases">
        <authorList>
            <person name="Sun Q."/>
            <person name="Zhou Y."/>
        </authorList>
    </citation>
    <scope>NUCLEOTIDE SEQUENCE</scope>
    <source>
        <strain evidence="4">CGMCC 4.7278</strain>
    </source>
</reference>
<evidence type="ECO:0000256" key="1">
    <source>
        <dbReference type="SAM" id="MobiDB-lite"/>
    </source>
</evidence>
<evidence type="ECO:0000313" key="5">
    <source>
        <dbReference type="Proteomes" id="UP000612956"/>
    </source>
</evidence>
<comment type="caution">
    <text evidence="4">The sequence shown here is derived from an EMBL/GenBank/DDBJ whole genome shotgun (WGS) entry which is preliminary data.</text>
</comment>
<dbReference type="InterPro" id="IPR019692">
    <property type="entry name" value="CFP-6_PH"/>
</dbReference>
<dbReference type="Pfam" id="PF10756">
    <property type="entry name" value="bPH_6"/>
    <property type="match status" value="1"/>
</dbReference>
<feature type="transmembrane region" description="Helical" evidence="2">
    <location>
        <begin position="65"/>
        <end position="83"/>
    </location>
</feature>
<dbReference type="EMBL" id="BMMW01000001">
    <property type="protein sequence ID" value="GGK39183.1"/>
    <property type="molecule type" value="Genomic_DNA"/>
</dbReference>
<protein>
    <recommendedName>
        <fullName evidence="3">Low molecular weight protein antigen 6 PH domain-containing protein</fullName>
    </recommendedName>
</protein>
<dbReference type="RefSeq" id="WP_373291516.1">
    <property type="nucleotide sequence ID" value="NZ_BMMW01000001.1"/>
</dbReference>
<feature type="transmembrane region" description="Helical" evidence="2">
    <location>
        <begin position="34"/>
        <end position="53"/>
    </location>
</feature>